<accession>A0A653IHN7</accession>
<reference evidence="1 2" key="1">
    <citation type="submission" date="2019-10" db="EMBL/GenBank/DDBJ databases">
        <authorList>
            <person name="Karimi E."/>
        </authorList>
    </citation>
    <scope>NUCLEOTIDE SEQUENCE [LARGE SCALE GENOMIC DNA]</scope>
    <source>
        <strain evidence="1">Exiguobacterium sp. 9Y</strain>
    </source>
</reference>
<dbReference type="AlphaFoldDB" id="A0A653IHN7"/>
<organism evidence="1 2">
    <name type="scientific">Exiguobacterium oxidotolerans</name>
    <dbReference type="NCBI Taxonomy" id="223958"/>
    <lineage>
        <taxon>Bacteria</taxon>
        <taxon>Bacillati</taxon>
        <taxon>Bacillota</taxon>
        <taxon>Bacilli</taxon>
        <taxon>Bacillales</taxon>
        <taxon>Bacillales Family XII. Incertae Sedis</taxon>
        <taxon>Exiguobacterium</taxon>
    </lineage>
</organism>
<sequence length="145" mass="17670">MKWQVIRFRGGWIRYRIEPQIIRIDNRGKYHLGWKLFPYPNRYAFELAVLLKNKHRQRYKRQLLIKTASIATEIWGHTHLDLFYRVMLQVPLPRFLSNRYKERLRNTSIIDIGVRAVDTNRIVWDIGNRLGGWAVFRTIQKKHRK</sequence>
<name>A0A653IHN7_9BACL</name>
<keyword evidence="2" id="KW-1185">Reference proteome</keyword>
<dbReference type="Proteomes" id="UP000439752">
    <property type="component" value="Unassembled WGS sequence"/>
</dbReference>
<protein>
    <submittedName>
        <fullName evidence="1">Uncharacterized protein</fullName>
    </submittedName>
</protein>
<gene>
    <name evidence="1" type="ORF">EXIGUO9Y_370042</name>
</gene>
<evidence type="ECO:0000313" key="1">
    <source>
        <dbReference type="EMBL" id="VWX38170.1"/>
    </source>
</evidence>
<proteinExistence type="predicted"/>
<evidence type="ECO:0000313" key="2">
    <source>
        <dbReference type="Proteomes" id="UP000439752"/>
    </source>
</evidence>
<dbReference type="EMBL" id="CABWKQ010000031">
    <property type="protein sequence ID" value="VWX38170.1"/>
    <property type="molecule type" value="Genomic_DNA"/>
</dbReference>